<organism evidence="1 2">
    <name type="scientific">Gigaspora margarita</name>
    <dbReference type="NCBI Taxonomy" id="4874"/>
    <lineage>
        <taxon>Eukaryota</taxon>
        <taxon>Fungi</taxon>
        <taxon>Fungi incertae sedis</taxon>
        <taxon>Mucoromycota</taxon>
        <taxon>Glomeromycotina</taxon>
        <taxon>Glomeromycetes</taxon>
        <taxon>Diversisporales</taxon>
        <taxon>Gigasporaceae</taxon>
        <taxon>Gigaspora</taxon>
    </lineage>
</organism>
<dbReference type="Proteomes" id="UP000789901">
    <property type="component" value="Unassembled WGS sequence"/>
</dbReference>
<feature type="non-terminal residue" evidence="1">
    <location>
        <position position="1"/>
    </location>
</feature>
<accession>A0ABN7W936</accession>
<dbReference type="EMBL" id="CAJVQB010034935">
    <property type="protein sequence ID" value="CAG8821887.1"/>
    <property type="molecule type" value="Genomic_DNA"/>
</dbReference>
<name>A0ABN7W936_GIGMA</name>
<gene>
    <name evidence="1" type="ORF">GMARGA_LOCUS27941</name>
</gene>
<protein>
    <submittedName>
        <fullName evidence="1">31590_t:CDS:1</fullName>
    </submittedName>
</protein>
<reference evidence="1 2" key="1">
    <citation type="submission" date="2021-06" db="EMBL/GenBank/DDBJ databases">
        <authorList>
            <person name="Kallberg Y."/>
            <person name="Tangrot J."/>
            <person name="Rosling A."/>
        </authorList>
    </citation>
    <scope>NUCLEOTIDE SEQUENCE [LARGE SCALE GENOMIC DNA]</scope>
    <source>
        <strain evidence="1 2">120-4 pot B 10/14</strain>
    </source>
</reference>
<evidence type="ECO:0000313" key="2">
    <source>
        <dbReference type="Proteomes" id="UP000789901"/>
    </source>
</evidence>
<keyword evidence="2" id="KW-1185">Reference proteome</keyword>
<evidence type="ECO:0000313" key="1">
    <source>
        <dbReference type="EMBL" id="CAG8821887.1"/>
    </source>
</evidence>
<proteinExistence type="predicted"/>
<sequence length="95" mass="11185">FLLDPWLKTLSNWDEETQERTKEKLKYQFSNCKQTIASEHTATSKNINTHYNRLRLSIFGLSISRNTMSNPLAELECYLDPMQTLITKDIKDPFE</sequence>
<comment type="caution">
    <text evidence="1">The sequence shown here is derived from an EMBL/GenBank/DDBJ whole genome shotgun (WGS) entry which is preliminary data.</text>
</comment>